<dbReference type="RefSeq" id="WP_164348758.1">
    <property type="nucleotide sequence ID" value="NZ_JAAGLQ010000613.1"/>
</dbReference>
<evidence type="ECO:0000313" key="2">
    <source>
        <dbReference type="EMBL" id="NEA19375.1"/>
    </source>
</evidence>
<evidence type="ECO:0000256" key="1">
    <source>
        <dbReference type="SAM" id="MobiDB-lite"/>
    </source>
</evidence>
<dbReference type="Proteomes" id="UP000471293">
    <property type="component" value="Unassembled WGS sequence"/>
</dbReference>
<reference evidence="2 3" key="1">
    <citation type="submission" date="2020-01" db="EMBL/GenBank/DDBJ databases">
        <title>Insect and environment-associated Actinomycetes.</title>
        <authorList>
            <person name="Currrie C."/>
            <person name="Chevrette M."/>
            <person name="Carlson C."/>
            <person name="Stubbendieck R."/>
            <person name="Wendt-Pienkowski E."/>
        </authorList>
    </citation>
    <scope>NUCLEOTIDE SEQUENCE [LARGE SCALE GENOMIC DNA]</scope>
    <source>
        <strain evidence="2 3">SID11342</strain>
    </source>
</reference>
<proteinExistence type="predicted"/>
<name>A0A6N9UEI4_STRHA</name>
<dbReference type="AlphaFoldDB" id="A0A6N9UEI4"/>
<comment type="caution">
    <text evidence="2">The sequence shown here is derived from an EMBL/GenBank/DDBJ whole genome shotgun (WGS) entry which is preliminary data.</text>
</comment>
<gene>
    <name evidence="2" type="ORF">G3I29_28635</name>
</gene>
<organism evidence="2 3">
    <name type="scientific">Streptomyces halstedii</name>
    <dbReference type="NCBI Taxonomy" id="1944"/>
    <lineage>
        <taxon>Bacteria</taxon>
        <taxon>Bacillati</taxon>
        <taxon>Actinomycetota</taxon>
        <taxon>Actinomycetes</taxon>
        <taxon>Kitasatosporales</taxon>
        <taxon>Streptomycetaceae</taxon>
        <taxon>Streptomyces</taxon>
    </lineage>
</organism>
<evidence type="ECO:0000313" key="3">
    <source>
        <dbReference type="Proteomes" id="UP000471293"/>
    </source>
</evidence>
<feature type="region of interest" description="Disordered" evidence="1">
    <location>
        <begin position="295"/>
        <end position="334"/>
    </location>
</feature>
<protein>
    <submittedName>
        <fullName evidence="2">Uncharacterized protein</fullName>
    </submittedName>
</protein>
<dbReference type="EMBL" id="JAAGLQ010000613">
    <property type="protein sequence ID" value="NEA19375.1"/>
    <property type="molecule type" value="Genomic_DNA"/>
</dbReference>
<sequence length="608" mass="66510">MYSIDQISNATAQLTGESLGSARLRLTTLDRFDELVPRAWADQALLESVLLCALGAANGQTRPFGVREAKPEGAGLVLRLERAADVEALLGLLPYRTKRGPWRGARGLLVQTEGSCLKFGLRFWLRDRSWGGRRLPEVWVSGPHGEDLTALLAAHERRLVAGGHAPQWEPELAEPGPKRQEPVARSLVRQLTTSSSLGSSLVRRPRLWDSLSAYAGIGVEARMSDHGLDWIVNRAVAGPDFEEDRLIGVLTDHVVGCGLRLLDHSCDAELCTVRFTPPPGAWRSRGILTVRSSRVSGAPRTQAAGPRPLTVLGEPRGFSRPRAGSVGEGKEDRDRAGTVIQLTGKPRNYRIGREELSWIAEQIAAVWAAEGLSTAVVLARDEPEHLTFGDPTGPSWATDSVPSAVAGWQRLRITPPPGELWTLAVPEDNEMVATALKGARRRFDRILLVGRNDEWAWFEHSIGKFADVRVLVHPAAPYERRLPLPTESPDGEAALDLTPDQSAILWRQQELGLRPPRRLAGLLLIEPAGQATVPEGFDAKVEEQLARYGTPVLGRFPANGPIVRGPGHSPHAPTVMDPKVERPTYEQMITAADALARRLWSAEPDRNS</sequence>
<accession>A0A6N9UEI4</accession>